<accession>A0A3D9L768</accession>
<dbReference type="Proteomes" id="UP000256779">
    <property type="component" value="Unassembled WGS sequence"/>
</dbReference>
<reference evidence="1 2" key="1">
    <citation type="submission" date="2018-07" db="EMBL/GenBank/DDBJ databases">
        <title>Genomic Encyclopedia of Type Strains, Phase IV (KMG-IV): sequencing the most valuable type-strain genomes for metagenomic binning, comparative biology and taxonomic classification.</title>
        <authorList>
            <person name="Goeker M."/>
        </authorList>
    </citation>
    <scope>NUCLEOTIDE SEQUENCE [LARGE SCALE GENOMIC DNA]</scope>
    <source>
        <strain evidence="1 2">DSM 4134</strain>
    </source>
</reference>
<dbReference type="EMBL" id="QREG01000005">
    <property type="protein sequence ID" value="REE00561.1"/>
    <property type="molecule type" value="Genomic_DNA"/>
</dbReference>
<evidence type="ECO:0000313" key="1">
    <source>
        <dbReference type="EMBL" id="REE00561.1"/>
    </source>
</evidence>
<organism evidence="1 2">
    <name type="scientific">Marinoscillum furvescens DSM 4134</name>
    <dbReference type="NCBI Taxonomy" id="1122208"/>
    <lineage>
        <taxon>Bacteria</taxon>
        <taxon>Pseudomonadati</taxon>
        <taxon>Bacteroidota</taxon>
        <taxon>Cytophagia</taxon>
        <taxon>Cytophagales</taxon>
        <taxon>Reichenbachiellaceae</taxon>
        <taxon>Marinoscillum</taxon>
    </lineage>
</organism>
<protein>
    <submittedName>
        <fullName evidence="1">Uncharacterized protein</fullName>
    </submittedName>
</protein>
<keyword evidence="2" id="KW-1185">Reference proteome</keyword>
<comment type="caution">
    <text evidence="1">The sequence shown here is derived from an EMBL/GenBank/DDBJ whole genome shotgun (WGS) entry which is preliminary data.</text>
</comment>
<evidence type="ECO:0000313" key="2">
    <source>
        <dbReference type="Proteomes" id="UP000256779"/>
    </source>
</evidence>
<sequence length="64" mass="7409">MVNERETGPFGRGYIYFDIFYSLRNIVRSFTKTDGSLRKLKFEAHATEIITIKTSAKKEYLEGA</sequence>
<name>A0A3D9L768_MARFU</name>
<gene>
    <name evidence="1" type="ORF">C7460_105190</name>
</gene>
<dbReference type="AlphaFoldDB" id="A0A3D9L768"/>
<proteinExistence type="predicted"/>